<dbReference type="PANTHER" id="PTHR10263">
    <property type="entry name" value="V-TYPE PROTON ATPASE PROTEOLIPID SUBUNIT"/>
    <property type="match status" value="1"/>
</dbReference>
<keyword evidence="6" id="KW-0406">Ion transport</keyword>
<comment type="similarity">
    <text evidence="2">Belongs to the V-ATPase proteolipid subunit family.</text>
</comment>
<dbReference type="GO" id="GO:0033177">
    <property type="term" value="C:proton-transporting two-sector ATPase complex, proton-transporting domain"/>
    <property type="evidence" value="ECO:0007669"/>
    <property type="project" value="InterPro"/>
</dbReference>
<evidence type="ECO:0000256" key="3">
    <source>
        <dbReference type="ARBA" id="ARBA00022448"/>
    </source>
</evidence>
<keyword evidence="7 8" id="KW-0472">Membrane</keyword>
<feature type="domain" description="V-ATPase proteolipid subunit C-like" evidence="9">
    <location>
        <begin position="94"/>
        <end position="153"/>
    </location>
</feature>
<dbReference type="Gene3D" id="1.20.120.610">
    <property type="entry name" value="lithium bound rotor ring of v- atpase"/>
    <property type="match status" value="1"/>
</dbReference>
<evidence type="ECO:0000313" key="10">
    <source>
        <dbReference type="EMBL" id="RSU13523.1"/>
    </source>
</evidence>
<dbReference type="NCBIfam" id="NF005124">
    <property type="entry name" value="PRK06558.1"/>
    <property type="match status" value="1"/>
</dbReference>
<dbReference type="EMBL" id="NGKA01000005">
    <property type="protein sequence ID" value="RSU13523.1"/>
    <property type="molecule type" value="Genomic_DNA"/>
</dbReference>
<protein>
    <submittedName>
        <fullName evidence="10">V-type ATP synthase subunit K</fullName>
    </submittedName>
</protein>
<evidence type="ECO:0000256" key="7">
    <source>
        <dbReference type="ARBA" id="ARBA00023136"/>
    </source>
</evidence>
<dbReference type="Proteomes" id="UP000287605">
    <property type="component" value="Unassembled WGS sequence"/>
</dbReference>
<dbReference type="SUPFAM" id="SSF81333">
    <property type="entry name" value="F1F0 ATP synthase subunit C"/>
    <property type="match status" value="2"/>
</dbReference>
<dbReference type="RefSeq" id="WP_126807818.1">
    <property type="nucleotide sequence ID" value="NZ_NGKA01000005.1"/>
</dbReference>
<dbReference type="FunFam" id="1.20.120.610:FF:000005">
    <property type="entry name" value="V-type sodium ATPase subunit K"/>
    <property type="match status" value="1"/>
</dbReference>
<name>A0A430AZL1_9ENTE</name>
<keyword evidence="4 8" id="KW-0812">Transmembrane</keyword>
<reference evidence="10 11" key="1">
    <citation type="submission" date="2017-05" db="EMBL/GenBank/DDBJ databases">
        <title>Vagococcus spp. assemblies.</title>
        <authorList>
            <person name="Gulvik C.A."/>
        </authorList>
    </citation>
    <scope>NUCLEOTIDE SEQUENCE [LARGE SCALE GENOMIC DNA]</scope>
    <source>
        <strain evidence="10 11">CCUG 51432</strain>
    </source>
</reference>
<comment type="subcellular location">
    <subcellularLocation>
        <location evidence="1">Membrane</location>
        <topology evidence="1">Multi-pass membrane protein</topology>
    </subcellularLocation>
</comment>
<feature type="transmembrane region" description="Helical" evidence="8">
    <location>
        <begin position="132"/>
        <end position="154"/>
    </location>
</feature>
<proteinExistence type="inferred from homology"/>
<dbReference type="OrthoDB" id="384481at2"/>
<gene>
    <name evidence="10" type="ORF">CBF29_04525</name>
</gene>
<accession>A0A430AZL1</accession>
<feature type="transmembrane region" description="Helical" evidence="8">
    <location>
        <begin position="12"/>
        <end position="30"/>
    </location>
</feature>
<keyword evidence="5 8" id="KW-1133">Transmembrane helix</keyword>
<evidence type="ECO:0000256" key="5">
    <source>
        <dbReference type="ARBA" id="ARBA00022989"/>
    </source>
</evidence>
<evidence type="ECO:0000313" key="11">
    <source>
        <dbReference type="Proteomes" id="UP000287605"/>
    </source>
</evidence>
<organism evidence="10 11">
    <name type="scientific">Vagococcus elongatus</name>
    <dbReference type="NCBI Taxonomy" id="180344"/>
    <lineage>
        <taxon>Bacteria</taxon>
        <taxon>Bacillati</taxon>
        <taxon>Bacillota</taxon>
        <taxon>Bacilli</taxon>
        <taxon>Lactobacillales</taxon>
        <taxon>Enterococcaceae</taxon>
        <taxon>Vagococcus</taxon>
    </lineage>
</organism>
<evidence type="ECO:0000256" key="1">
    <source>
        <dbReference type="ARBA" id="ARBA00004141"/>
    </source>
</evidence>
<dbReference type="InterPro" id="IPR035921">
    <property type="entry name" value="F/V-ATP_Csub_sf"/>
</dbReference>
<dbReference type="AlphaFoldDB" id="A0A430AZL1"/>
<feature type="domain" description="V-ATPase proteolipid subunit C-like" evidence="9">
    <location>
        <begin position="18"/>
        <end position="76"/>
    </location>
</feature>
<evidence type="ECO:0000256" key="6">
    <source>
        <dbReference type="ARBA" id="ARBA00023065"/>
    </source>
</evidence>
<evidence type="ECO:0000256" key="4">
    <source>
        <dbReference type="ARBA" id="ARBA00022692"/>
    </source>
</evidence>
<feature type="transmembrane region" description="Helical" evidence="8">
    <location>
        <begin position="91"/>
        <end position="112"/>
    </location>
</feature>
<keyword evidence="11" id="KW-1185">Reference proteome</keyword>
<dbReference type="GO" id="GO:0015078">
    <property type="term" value="F:proton transmembrane transporter activity"/>
    <property type="evidence" value="ECO:0007669"/>
    <property type="project" value="InterPro"/>
</dbReference>
<dbReference type="CDD" id="cd18179">
    <property type="entry name" value="ATP-synt_Vo_Ao_c_NTPK_rpt1"/>
    <property type="match status" value="1"/>
</dbReference>
<comment type="caution">
    <text evidence="10">The sequence shown here is derived from an EMBL/GenBank/DDBJ whole genome shotgun (WGS) entry which is preliminary data.</text>
</comment>
<evidence type="ECO:0000256" key="2">
    <source>
        <dbReference type="ARBA" id="ARBA00007296"/>
    </source>
</evidence>
<dbReference type="InterPro" id="IPR002379">
    <property type="entry name" value="ATPase_proteolipid_c-like_dom"/>
</dbReference>
<dbReference type="Pfam" id="PF00137">
    <property type="entry name" value="ATP-synt_C"/>
    <property type="match status" value="2"/>
</dbReference>
<evidence type="ECO:0000259" key="9">
    <source>
        <dbReference type="Pfam" id="PF00137"/>
    </source>
</evidence>
<dbReference type="CDD" id="cd18180">
    <property type="entry name" value="ATP-synt_Vo_Ao_c_NTPK_rpt2"/>
    <property type="match status" value="1"/>
</dbReference>
<keyword evidence="3" id="KW-0813">Transport</keyword>
<feature type="transmembrane region" description="Helical" evidence="8">
    <location>
        <begin position="57"/>
        <end position="79"/>
    </location>
</feature>
<sequence length="159" mass="16753">MKFTEFFIENGGIIMAVLGMALVIIIPGSGSAKGVGMVGDAASGLMAEEPEKFGKTLIIQLLPASQGLYGFVIAIMCLARLSASMPLQEGLFVLAACLPMAIVGYPSALAQGRISVNGIALLARDEEQMTKTIIYTIMVETYALLAFVSSLIILNTVSF</sequence>
<evidence type="ECO:0000256" key="8">
    <source>
        <dbReference type="SAM" id="Phobius"/>
    </source>
</evidence>